<feature type="chain" id="PRO_5046783473" description="Fibronectin type-III domain-containing protein" evidence="1">
    <location>
        <begin position="24"/>
        <end position="441"/>
    </location>
</feature>
<dbReference type="Proteomes" id="UP001049200">
    <property type="component" value="Unassembled WGS sequence"/>
</dbReference>
<dbReference type="RefSeq" id="WP_217873020.1">
    <property type="nucleotide sequence ID" value="NZ_JAHSTU010000009.1"/>
</dbReference>
<gene>
    <name evidence="2" type="ORF">KVG88_24705</name>
</gene>
<name>A0ABS6QWH0_9PSED</name>
<dbReference type="EMBL" id="JAHSTU010000009">
    <property type="protein sequence ID" value="MBV4523269.1"/>
    <property type="molecule type" value="Genomic_DNA"/>
</dbReference>
<keyword evidence="1" id="KW-0732">Signal</keyword>
<evidence type="ECO:0008006" key="4">
    <source>
        <dbReference type="Google" id="ProtNLM"/>
    </source>
</evidence>
<organism evidence="2 3">
    <name type="scientific">Pseudomonas azerbaijanoccidentalis</name>
    <dbReference type="NCBI Taxonomy" id="2842347"/>
    <lineage>
        <taxon>Bacteria</taxon>
        <taxon>Pseudomonadati</taxon>
        <taxon>Pseudomonadota</taxon>
        <taxon>Gammaproteobacteria</taxon>
        <taxon>Pseudomonadales</taxon>
        <taxon>Pseudomonadaceae</taxon>
        <taxon>Pseudomonas</taxon>
    </lineage>
</organism>
<reference evidence="2" key="1">
    <citation type="submission" date="2021-06" db="EMBL/GenBank/DDBJ databases">
        <title>Updating the genus Pseudomonas: Description of 43 new species and partition of the Pseudomonas putida group.</title>
        <authorList>
            <person name="Girard L."/>
            <person name="Lood C."/>
            <person name="Vandamme P."/>
            <person name="Rokni-Zadeh H."/>
            <person name="Van Noort V."/>
            <person name="Hofte M."/>
            <person name="Lavigne R."/>
            <person name="De Mot R."/>
        </authorList>
    </citation>
    <scope>NUCLEOTIDE SEQUENCE</scope>
    <source>
        <strain evidence="2">SWRI74</strain>
    </source>
</reference>
<protein>
    <recommendedName>
        <fullName evidence="4">Fibronectin type-III domain-containing protein</fullName>
    </recommendedName>
</protein>
<keyword evidence="3" id="KW-1185">Reference proteome</keyword>
<proteinExistence type="predicted"/>
<comment type="caution">
    <text evidence="2">The sequence shown here is derived from an EMBL/GenBank/DDBJ whole genome shotgun (WGS) entry which is preliminary data.</text>
</comment>
<dbReference type="PROSITE" id="PS51257">
    <property type="entry name" value="PROKAR_LIPOPROTEIN"/>
    <property type="match status" value="1"/>
</dbReference>
<evidence type="ECO:0000313" key="2">
    <source>
        <dbReference type="EMBL" id="MBV4523269.1"/>
    </source>
</evidence>
<evidence type="ECO:0000256" key="1">
    <source>
        <dbReference type="SAM" id="SignalP"/>
    </source>
</evidence>
<feature type="signal peptide" evidence="1">
    <location>
        <begin position="1"/>
        <end position="23"/>
    </location>
</feature>
<sequence>MFKTAGVRFVRCVFYSISIASLAGLLGACTHSSPPDPGGPKSWVVENVASKTTQELYADWIAPAVYKRSGSKVIGNYTVESGNLIGPDKSIGSLVTVRHANGSLTAMIEEKGKSGLLTINSKGQGDFTPSPTLDFSRPDTVNVGAVTPTDQPESVTEEPYTVDVFIGYSRTAVDAVGGDVIADALAKVESVNLGLRNSLVTNVSLKLVGVQVIERNYPMKGETLRDLPTIFSKGIEISQPDLIQGIFSNHPDDTAGGWGEYRGRKAISHAIGEAFRHEVGHNAGGMHCYADGGAISTYAYGYNNGKTTTIQCGNESPFYSNPLVKDANDLPLGNVLTANMARVWRNNTVRLSSYAPTVIPQAPQNFRATPYSSTAVTFAWDLEPRAVRYQIWRGIVLVEDTESTEITTTNVTAGLQRYYVVAVYFDGTKSPPSNLVWTKPK</sequence>
<evidence type="ECO:0000313" key="3">
    <source>
        <dbReference type="Proteomes" id="UP001049200"/>
    </source>
</evidence>
<accession>A0ABS6QWH0</accession>